<evidence type="ECO:0000313" key="8">
    <source>
        <dbReference type="EMBL" id="CAF94904.1"/>
    </source>
</evidence>
<evidence type="ECO:0000256" key="1">
    <source>
        <dbReference type="ARBA" id="ARBA00004613"/>
    </source>
</evidence>
<reference evidence="8 10" key="1">
    <citation type="journal article" date="2004" name="Nature">
        <title>Genome duplication in the teleost fish Tetraodon nigroviridis reveals the early vertebrate proto-karyotype.</title>
        <authorList>
            <person name="Jaillon O."/>
            <person name="Aury J.-M."/>
            <person name="Brunet F."/>
            <person name="Petit J.-L."/>
            <person name="Stange-Thomann N."/>
            <person name="Mauceli E."/>
            <person name="Bouneau L."/>
            <person name="Fischer C."/>
            <person name="Ozouf-Costaz C."/>
            <person name="Bernot A."/>
            <person name="Nicaud S."/>
            <person name="Jaffe D."/>
            <person name="Fisher S."/>
            <person name="Lutfalla G."/>
            <person name="Dossat C."/>
            <person name="Segurens B."/>
            <person name="Dasilva C."/>
            <person name="Salanoubat M."/>
            <person name="Levy M."/>
            <person name="Boudet N."/>
            <person name="Castellano S."/>
            <person name="Anthouard V."/>
            <person name="Jubin C."/>
            <person name="Castelli V."/>
            <person name="Katinka M."/>
            <person name="Vacherie B."/>
            <person name="Biemont C."/>
            <person name="Skalli Z."/>
            <person name="Cattolico L."/>
            <person name="Poulain J."/>
            <person name="De Berardinis V."/>
            <person name="Cruaud C."/>
            <person name="Duprat S."/>
            <person name="Brottier P."/>
            <person name="Coutanceau J.-P."/>
            <person name="Gouzy J."/>
            <person name="Parra G."/>
            <person name="Lardier G."/>
            <person name="Chapple C."/>
            <person name="McKernan K.J."/>
            <person name="McEwan P."/>
            <person name="Bosak S."/>
            <person name="Kellis M."/>
            <person name="Volff J.-N."/>
            <person name="Guigo R."/>
            <person name="Zody M.C."/>
            <person name="Mesirov J."/>
            <person name="Lindblad-Toh K."/>
            <person name="Birren B."/>
            <person name="Nusbaum C."/>
            <person name="Kahn D."/>
            <person name="Robinson-Rechavi M."/>
            <person name="Laudet V."/>
            <person name="Schachter V."/>
            <person name="Quetier F."/>
            <person name="Saurin W."/>
            <person name="Scarpelli C."/>
            <person name="Wincker P."/>
            <person name="Lander E.S."/>
            <person name="Weissenbach J."/>
            <person name="Roest Crollius H."/>
        </authorList>
    </citation>
    <scope>NUCLEOTIDE SEQUENCE [LARGE SCALE GENOMIC DNA]</scope>
</reference>
<dbReference type="Proteomes" id="UP000007303">
    <property type="component" value="Unassembled WGS sequence"/>
</dbReference>
<feature type="non-terminal residue" evidence="8">
    <location>
        <position position="68"/>
    </location>
</feature>
<dbReference type="KEGG" id="tng:GSTEN00011322G001"/>
<dbReference type="InterPro" id="IPR037579">
    <property type="entry name" value="FIB_ANG-like"/>
</dbReference>
<organism evidence="8">
    <name type="scientific">Tetraodon nigroviridis</name>
    <name type="common">Spotted green pufferfish</name>
    <name type="synonym">Chelonodon nigroviridis</name>
    <dbReference type="NCBI Taxonomy" id="99883"/>
    <lineage>
        <taxon>Eukaryota</taxon>
        <taxon>Metazoa</taxon>
        <taxon>Chordata</taxon>
        <taxon>Craniata</taxon>
        <taxon>Vertebrata</taxon>
        <taxon>Euteleostomi</taxon>
        <taxon>Actinopterygii</taxon>
        <taxon>Neopterygii</taxon>
        <taxon>Teleostei</taxon>
        <taxon>Neoteleostei</taxon>
        <taxon>Acanthomorphata</taxon>
        <taxon>Eupercaria</taxon>
        <taxon>Tetraodontiformes</taxon>
        <taxon>Tetradontoidea</taxon>
        <taxon>Tetraodontidae</taxon>
        <taxon>Tetraodon</taxon>
    </lineage>
</organism>
<dbReference type="OMA" id="RDCKEAF"/>
<dbReference type="GO" id="GO:0007596">
    <property type="term" value="P:blood coagulation"/>
    <property type="evidence" value="ECO:0007669"/>
    <property type="project" value="InterPro"/>
</dbReference>
<dbReference type="EMBL" id="CAAE01013532">
    <property type="protein sequence ID" value="CAF94904.1"/>
    <property type="molecule type" value="Genomic_DNA"/>
</dbReference>
<dbReference type="PANTHER" id="PTHR47221:SF6">
    <property type="entry name" value="FIBRINOGEN ALPHA CHAIN"/>
    <property type="match status" value="1"/>
</dbReference>
<dbReference type="Ensembl" id="ENSTNIT00000008905.1">
    <property type="protein sequence ID" value="ENSTNIP00000008735.1"/>
    <property type="gene ID" value="ENSTNIG00000005995.1"/>
</dbReference>
<evidence type="ECO:0000256" key="3">
    <source>
        <dbReference type="ARBA" id="ARBA00022729"/>
    </source>
</evidence>
<gene>
    <name evidence="8" type="ORF">GSTENG00011322001</name>
</gene>
<sequence length="68" mass="7884">PSGPFKDCLQALEDGHTTSGMYLVKPENANRLMQVWCDQRHDPGGWTVIQRRVDGSVNFFRNWETYKV</sequence>
<feature type="domain" description="Fibrinogen C-terminal" evidence="7">
    <location>
        <begin position="1"/>
        <end position="68"/>
    </location>
</feature>
<dbReference type="HOGENOM" id="CLU_2800790_0_0_1"/>
<dbReference type="PROSITE" id="PS51406">
    <property type="entry name" value="FIBRINOGEN_C_2"/>
    <property type="match status" value="1"/>
</dbReference>
<keyword evidence="3" id="KW-0732">Signal</keyword>
<dbReference type="InterPro" id="IPR002181">
    <property type="entry name" value="Fibrinogen_a/b/g_C_dom"/>
</dbReference>
<feature type="non-terminal residue" evidence="8">
    <location>
        <position position="1"/>
    </location>
</feature>
<evidence type="ECO:0000313" key="10">
    <source>
        <dbReference type="Proteomes" id="UP000007303"/>
    </source>
</evidence>
<dbReference type="InterPro" id="IPR014716">
    <property type="entry name" value="Fibrinogen_a/b/g_C_1"/>
</dbReference>
<dbReference type="AlphaFoldDB" id="Q4SWS8"/>
<comment type="subcellular location">
    <subcellularLocation>
        <location evidence="1">Secreted</location>
    </subcellularLocation>
</comment>
<dbReference type="NCBIfam" id="NF040941">
    <property type="entry name" value="GGGWT_bact"/>
    <property type="match status" value="1"/>
</dbReference>
<proteinExistence type="predicted"/>
<evidence type="ECO:0000256" key="4">
    <source>
        <dbReference type="ARBA" id="ARBA00023054"/>
    </source>
</evidence>
<dbReference type="SUPFAM" id="SSF56496">
    <property type="entry name" value="Fibrinogen C-terminal domain-like"/>
    <property type="match status" value="1"/>
</dbReference>
<dbReference type="Pfam" id="PF00147">
    <property type="entry name" value="Fibrinogen_C"/>
    <property type="match status" value="1"/>
</dbReference>
<dbReference type="Gene3D" id="3.90.215.10">
    <property type="entry name" value="Gamma Fibrinogen, chain A, domain 1"/>
    <property type="match status" value="1"/>
</dbReference>
<accession>Q4SWS8</accession>
<evidence type="ECO:0000259" key="7">
    <source>
        <dbReference type="PROSITE" id="PS51406"/>
    </source>
</evidence>
<reference evidence="9" key="3">
    <citation type="submission" date="2025-05" db="UniProtKB">
        <authorList>
            <consortium name="Ensembl"/>
        </authorList>
    </citation>
    <scope>IDENTIFICATION</scope>
</reference>
<evidence type="ECO:0000256" key="2">
    <source>
        <dbReference type="ARBA" id="ARBA00022525"/>
    </source>
</evidence>
<protein>
    <submittedName>
        <fullName evidence="8">(spotted green pufferfish) hypothetical protein</fullName>
    </submittedName>
</protein>
<dbReference type="InterPro" id="IPR036056">
    <property type="entry name" value="Fibrinogen-like_C"/>
</dbReference>
<dbReference type="GO" id="GO:0005576">
    <property type="term" value="C:extracellular region"/>
    <property type="evidence" value="ECO:0007669"/>
    <property type="project" value="UniProtKB-SubCell"/>
</dbReference>
<evidence type="ECO:0000256" key="5">
    <source>
        <dbReference type="ARBA" id="ARBA00023157"/>
    </source>
</evidence>
<keyword evidence="2" id="KW-0964">Secreted</keyword>
<keyword evidence="5" id="KW-1015">Disulfide bond</keyword>
<keyword evidence="4" id="KW-0175">Coiled coil</keyword>
<dbReference type="PANTHER" id="PTHR47221">
    <property type="entry name" value="FIBRINOGEN ALPHA CHAIN"/>
    <property type="match status" value="1"/>
</dbReference>
<evidence type="ECO:0000313" key="9">
    <source>
        <dbReference type="Ensembl" id="ENSTNIP00000008735.1"/>
    </source>
</evidence>
<dbReference type="OrthoDB" id="7735550at2759"/>
<name>Q4SWS8_TETNG</name>
<dbReference type="GeneTree" id="ENSGT00940000155946"/>
<reference evidence="8" key="2">
    <citation type="submission" date="2004-02" db="EMBL/GenBank/DDBJ databases">
        <authorList>
            <consortium name="Genoscope"/>
            <consortium name="Whitehead Institute Centre for Genome Research"/>
        </authorList>
    </citation>
    <scope>NUCLEOTIDE SEQUENCE</scope>
</reference>
<evidence type="ECO:0000256" key="6">
    <source>
        <dbReference type="ARBA" id="ARBA00023180"/>
    </source>
</evidence>
<keyword evidence="6" id="KW-0325">Glycoprotein</keyword>
<keyword evidence="10" id="KW-1185">Reference proteome</keyword>